<dbReference type="EMBL" id="DSJT01000026">
    <property type="protein sequence ID" value="HEF87694.1"/>
    <property type="molecule type" value="Genomic_DNA"/>
</dbReference>
<dbReference type="InterPro" id="IPR038763">
    <property type="entry name" value="DHH_sf"/>
</dbReference>
<dbReference type="SUPFAM" id="SSF64182">
    <property type="entry name" value="DHH phosphoesterases"/>
    <property type="match status" value="1"/>
</dbReference>
<dbReference type="GO" id="GO:0003676">
    <property type="term" value="F:nucleic acid binding"/>
    <property type="evidence" value="ECO:0007669"/>
    <property type="project" value="InterPro"/>
</dbReference>
<feature type="coiled-coil region" evidence="1">
    <location>
        <begin position="185"/>
        <end position="212"/>
    </location>
</feature>
<dbReference type="InterPro" id="IPR003156">
    <property type="entry name" value="DHHA1_dom"/>
</dbReference>
<organism evidence="3">
    <name type="scientific">Thermosphaera aggregans</name>
    <dbReference type="NCBI Taxonomy" id="54254"/>
    <lineage>
        <taxon>Archaea</taxon>
        <taxon>Thermoproteota</taxon>
        <taxon>Thermoprotei</taxon>
        <taxon>Desulfurococcales</taxon>
        <taxon>Desulfurococcaceae</taxon>
        <taxon>Thermosphaera</taxon>
    </lineage>
</organism>
<dbReference type="Gene3D" id="3.10.310.30">
    <property type="match status" value="1"/>
</dbReference>
<protein>
    <submittedName>
        <fullName evidence="3">Phosphoesterase</fullName>
    </submittedName>
</protein>
<dbReference type="PANTHER" id="PTHR42146">
    <property type="entry name" value="3',5'-CYCLIC-NUCLEOTIDE PHOSPHODIESTERASE"/>
    <property type="match status" value="1"/>
</dbReference>
<evidence type="ECO:0000256" key="1">
    <source>
        <dbReference type="SAM" id="Coils"/>
    </source>
</evidence>
<gene>
    <name evidence="3" type="ORF">ENP55_05325</name>
</gene>
<dbReference type="PANTHER" id="PTHR42146:SF1">
    <property type="entry name" value="OLIGORIBONUCLEASE NRNB"/>
    <property type="match status" value="1"/>
</dbReference>
<feature type="domain" description="DHHA1" evidence="2">
    <location>
        <begin position="235"/>
        <end position="287"/>
    </location>
</feature>
<proteinExistence type="predicted"/>
<evidence type="ECO:0000313" key="3">
    <source>
        <dbReference type="EMBL" id="HEF87694.1"/>
    </source>
</evidence>
<name>A0A7C2BL30_9CREN</name>
<evidence type="ECO:0000259" key="2">
    <source>
        <dbReference type="Pfam" id="PF02272"/>
    </source>
</evidence>
<reference evidence="3" key="1">
    <citation type="journal article" date="2020" name="mSystems">
        <title>Genome- and Community-Level Interaction Insights into Carbon Utilization and Element Cycling Functions of Hydrothermarchaeota in Hydrothermal Sediment.</title>
        <authorList>
            <person name="Zhou Z."/>
            <person name="Liu Y."/>
            <person name="Xu W."/>
            <person name="Pan J."/>
            <person name="Luo Z.H."/>
            <person name="Li M."/>
        </authorList>
    </citation>
    <scope>NUCLEOTIDE SEQUENCE [LARGE SCALE GENOMIC DNA]</scope>
    <source>
        <strain evidence="3">SpSt-23</strain>
    </source>
</reference>
<sequence length="323" mass="36302">MKNMLITHTDMDGVASAGLYLHVTGISDYKVLYAEPYMLNEVLKKFIVHPPKKIAVFDIGVNPGVFSQVLDAVSNLRAKGVEIEWFDHHVWEAEWIKSLTECGISLFLERETCGVGVVAKHALSKKLNASPDFLENLVNGVCGGDLWRFDHWLSPFYIRLVRRKDPVYWKNIVLETISRGIYWDKVFEEKVLEEFEKELEELSELSKNMDVDTFEANGFKIGVVQVKEDVENSFLASLVLSRGGLDVAVIVSRDGKLSLRSRNVNVRDLAVALNGGGHLRASGAKIQIPLTVKMLTTLSRKFLVEYVAGLIKENASHLKRLGD</sequence>
<keyword evidence="1" id="KW-0175">Coiled coil</keyword>
<accession>A0A7C2BL30</accession>
<dbReference type="AlphaFoldDB" id="A0A7C2BL30"/>
<dbReference type="Pfam" id="PF02272">
    <property type="entry name" value="DHHA1"/>
    <property type="match status" value="1"/>
</dbReference>
<dbReference type="InterPro" id="IPR052968">
    <property type="entry name" value="Nucleotide_metab_enz"/>
</dbReference>
<comment type="caution">
    <text evidence="3">The sequence shown here is derived from an EMBL/GenBank/DDBJ whole genome shotgun (WGS) entry which is preliminary data.</text>
</comment>